<reference evidence="2" key="2">
    <citation type="submission" date="2017-10" db="EMBL/GenBank/DDBJ databases">
        <title>Ladona fulva Genome sequencing and assembly.</title>
        <authorList>
            <person name="Murali S."/>
            <person name="Richards S."/>
            <person name="Bandaranaike D."/>
            <person name="Bellair M."/>
            <person name="Blankenburg K."/>
            <person name="Chao H."/>
            <person name="Dinh H."/>
            <person name="Doddapaneni H."/>
            <person name="Dugan-Rocha S."/>
            <person name="Elkadiri S."/>
            <person name="Gnanaolivu R."/>
            <person name="Hernandez B."/>
            <person name="Skinner E."/>
            <person name="Javaid M."/>
            <person name="Lee S."/>
            <person name="Li M."/>
            <person name="Ming W."/>
            <person name="Munidasa M."/>
            <person name="Muniz J."/>
            <person name="Nguyen L."/>
            <person name="Hughes D."/>
            <person name="Osuji N."/>
            <person name="Pu L.-L."/>
            <person name="Puazo M."/>
            <person name="Qu C."/>
            <person name="Quiroz J."/>
            <person name="Raj R."/>
            <person name="Weissenberger G."/>
            <person name="Xin Y."/>
            <person name="Zou X."/>
            <person name="Han Y."/>
            <person name="Worley K."/>
            <person name="Muzny D."/>
            <person name="Gibbs R."/>
        </authorList>
    </citation>
    <scope>NUCLEOTIDE SEQUENCE</scope>
    <source>
        <strain evidence="2">Sampled in the wild</strain>
    </source>
</reference>
<evidence type="ECO:0008006" key="4">
    <source>
        <dbReference type="Google" id="ProtNLM"/>
    </source>
</evidence>
<accession>A0A8K0KM55</accession>
<feature type="compositionally biased region" description="Low complexity" evidence="1">
    <location>
        <begin position="88"/>
        <end position="97"/>
    </location>
</feature>
<evidence type="ECO:0000313" key="2">
    <source>
        <dbReference type="EMBL" id="KAG8237370.1"/>
    </source>
</evidence>
<dbReference type="PANTHER" id="PTHR33273:SF2">
    <property type="entry name" value="ENDONUCLEASE_EXONUCLEASE_PHOSPHATASE DOMAIN-CONTAINING PROTEIN"/>
    <property type="match status" value="1"/>
</dbReference>
<sequence>MTSNVIAHASRDSLPGVIPRQLFEGKEASAALNTAAAASLRDSRLKRSVEETMEIQQEEGFTLASTKRKKHINIEDMTAAAAAQSAKRAAKTTTAPANITTQNRFSPLSAPAENETSGNSTQAAASSNRPPPIQVYGITNVRAFAIDLGNALKTKDLIVQRLGPAAARIEDGIIRGDTCRLSLKTAENHRQAKEFLISQSIAYSTWAERKDKLTSFVITGLSSATTEDEIFQDLDALGIPVKKVRQLRMKKALKDVARFKKNLNVTAGVSDPPLKGKVITPCTAGSGGQIAMISPIKDRTDPKIIINACSNNTAINSMPDIDDTSSPDEILVEVLKENTTGSSCSISSQISSQIINSSQPKPSQSNSSQSPSSNDLFICDEILNKNFINTSSGKILSNKQPVNVLAPASSNDKESGIRPVELHDSIPSVDFLTVRYVCGLKIRIEKHRPPKGPPQCHRCQLFGHTDKACHMPPRCVKCGGNHLTADCKKEDGEAVVCANCKGGHPASYRGCPVYAKLKQRLNDLKNKAQSKI</sequence>
<name>A0A8K0KM55_LADFU</name>
<dbReference type="AlphaFoldDB" id="A0A8K0KM55"/>
<reference evidence="2" key="1">
    <citation type="submission" date="2013-04" db="EMBL/GenBank/DDBJ databases">
        <authorList>
            <person name="Qu J."/>
            <person name="Murali S.C."/>
            <person name="Bandaranaike D."/>
            <person name="Bellair M."/>
            <person name="Blankenburg K."/>
            <person name="Chao H."/>
            <person name="Dinh H."/>
            <person name="Doddapaneni H."/>
            <person name="Downs B."/>
            <person name="Dugan-Rocha S."/>
            <person name="Elkadiri S."/>
            <person name="Gnanaolivu R.D."/>
            <person name="Hernandez B."/>
            <person name="Javaid M."/>
            <person name="Jayaseelan J.C."/>
            <person name="Lee S."/>
            <person name="Li M."/>
            <person name="Ming W."/>
            <person name="Munidasa M."/>
            <person name="Muniz J."/>
            <person name="Nguyen L."/>
            <person name="Ongeri F."/>
            <person name="Osuji N."/>
            <person name="Pu L.-L."/>
            <person name="Puazo M."/>
            <person name="Qu C."/>
            <person name="Quiroz J."/>
            <person name="Raj R."/>
            <person name="Weissenberger G."/>
            <person name="Xin Y."/>
            <person name="Zou X."/>
            <person name="Han Y."/>
            <person name="Richards S."/>
            <person name="Worley K."/>
            <person name="Muzny D."/>
            <person name="Gibbs R."/>
        </authorList>
    </citation>
    <scope>NUCLEOTIDE SEQUENCE</scope>
    <source>
        <strain evidence="2">Sampled in the wild</strain>
    </source>
</reference>
<evidence type="ECO:0000313" key="3">
    <source>
        <dbReference type="Proteomes" id="UP000792457"/>
    </source>
</evidence>
<dbReference type="Proteomes" id="UP000792457">
    <property type="component" value="Unassembled WGS sequence"/>
</dbReference>
<dbReference type="PANTHER" id="PTHR33273">
    <property type="entry name" value="DOMAIN-CONTAINING PROTEIN, PUTATIVE-RELATED"/>
    <property type="match status" value="1"/>
</dbReference>
<feature type="compositionally biased region" description="Polar residues" evidence="1">
    <location>
        <begin position="114"/>
        <end position="128"/>
    </location>
</feature>
<comment type="caution">
    <text evidence="2">The sequence shown here is derived from an EMBL/GenBank/DDBJ whole genome shotgun (WGS) entry which is preliminary data.</text>
</comment>
<protein>
    <recommendedName>
        <fullName evidence="4">Gag-like protein</fullName>
    </recommendedName>
</protein>
<feature type="region of interest" description="Disordered" evidence="1">
    <location>
        <begin position="88"/>
        <end position="131"/>
    </location>
</feature>
<dbReference type="OrthoDB" id="8063754at2759"/>
<feature type="region of interest" description="Disordered" evidence="1">
    <location>
        <begin position="353"/>
        <end position="372"/>
    </location>
</feature>
<keyword evidence="3" id="KW-1185">Reference proteome</keyword>
<proteinExistence type="predicted"/>
<gene>
    <name evidence="2" type="ORF">J437_LFUL017439</name>
</gene>
<organism evidence="2 3">
    <name type="scientific">Ladona fulva</name>
    <name type="common">Scarce chaser dragonfly</name>
    <name type="synonym">Libellula fulva</name>
    <dbReference type="NCBI Taxonomy" id="123851"/>
    <lineage>
        <taxon>Eukaryota</taxon>
        <taxon>Metazoa</taxon>
        <taxon>Ecdysozoa</taxon>
        <taxon>Arthropoda</taxon>
        <taxon>Hexapoda</taxon>
        <taxon>Insecta</taxon>
        <taxon>Pterygota</taxon>
        <taxon>Palaeoptera</taxon>
        <taxon>Odonata</taxon>
        <taxon>Epiprocta</taxon>
        <taxon>Anisoptera</taxon>
        <taxon>Libelluloidea</taxon>
        <taxon>Libellulidae</taxon>
        <taxon>Ladona</taxon>
    </lineage>
</organism>
<dbReference type="EMBL" id="KZ309162">
    <property type="protein sequence ID" value="KAG8237370.1"/>
    <property type="molecule type" value="Genomic_DNA"/>
</dbReference>
<evidence type="ECO:0000256" key="1">
    <source>
        <dbReference type="SAM" id="MobiDB-lite"/>
    </source>
</evidence>